<proteinExistence type="predicted"/>
<name>A0AAD6Q8G1_9ROSI</name>
<comment type="caution">
    <text evidence="2">The sequence shown here is derived from an EMBL/GenBank/DDBJ whole genome shotgun (WGS) entry which is preliminary data.</text>
</comment>
<protein>
    <submittedName>
        <fullName evidence="2">Uncharacterized protein</fullName>
    </submittedName>
</protein>
<evidence type="ECO:0000313" key="3">
    <source>
        <dbReference type="Proteomes" id="UP001164929"/>
    </source>
</evidence>
<evidence type="ECO:0000313" key="1">
    <source>
        <dbReference type="EMBL" id="KAJ6983105.1"/>
    </source>
</evidence>
<dbReference type="EMBL" id="JAQIZT010000010">
    <property type="protein sequence ID" value="KAJ6983109.1"/>
    <property type="molecule type" value="Genomic_DNA"/>
</dbReference>
<dbReference type="EMBL" id="JAQIZT010000010">
    <property type="protein sequence ID" value="KAJ6983105.1"/>
    <property type="molecule type" value="Genomic_DNA"/>
</dbReference>
<accession>A0AAD6Q8G1</accession>
<reference evidence="2" key="1">
    <citation type="journal article" date="2023" name="Mol. Ecol. Resour.">
        <title>Chromosome-level genome assembly of a triploid poplar Populus alba 'Berolinensis'.</title>
        <authorList>
            <person name="Chen S."/>
            <person name="Yu Y."/>
            <person name="Wang X."/>
            <person name="Wang S."/>
            <person name="Zhang T."/>
            <person name="Zhou Y."/>
            <person name="He R."/>
            <person name="Meng N."/>
            <person name="Wang Y."/>
            <person name="Liu W."/>
            <person name="Liu Z."/>
            <person name="Liu J."/>
            <person name="Guo Q."/>
            <person name="Huang H."/>
            <person name="Sederoff R.R."/>
            <person name="Wang G."/>
            <person name="Qu G."/>
            <person name="Chen S."/>
        </authorList>
    </citation>
    <scope>NUCLEOTIDE SEQUENCE</scope>
    <source>
        <strain evidence="2">SC-2020</strain>
    </source>
</reference>
<dbReference type="Proteomes" id="UP001164929">
    <property type="component" value="Chromosome 10"/>
</dbReference>
<gene>
    <name evidence="1" type="ORF">NC653_026045</name>
    <name evidence="2" type="ORF">NC653_026049</name>
</gene>
<dbReference type="AlphaFoldDB" id="A0AAD6Q8G1"/>
<keyword evidence="3" id="KW-1185">Reference proteome</keyword>
<evidence type="ECO:0000313" key="2">
    <source>
        <dbReference type="EMBL" id="KAJ6983109.1"/>
    </source>
</evidence>
<sequence length="43" mass="4971">MQLKETLQTQNSIESSSYSYTEIDALRKDLKEKEDAFAIYGKP</sequence>
<organism evidence="2 3">
    <name type="scientific">Populus alba x Populus x berolinensis</name>
    <dbReference type="NCBI Taxonomy" id="444605"/>
    <lineage>
        <taxon>Eukaryota</taxon>
        <taxon>Viridiplantae</taxon>
        <taxon>Streptophyta</taxon>
        <taxon>Embryophyta</taxon>
        <taxon>Tracheophyta</taxon>
        <taxon>Spermatophyta</taxon>
        <taxon>Magnoliopsida</taxon>
        <taxon>eudicotyledons</taxon>
        <taxon>Gunneridae</taxon>
        <taxon>Pentapetalae</taxon>
        <taxon>rosids</taxon>
        <taxon>fabids</taxon>
        <taxon>Malpighiales</taxon>
        <taxon>Salicaceae</taxon>
        <taxon>Saliceae</taxon>
        <taxon>Populus</taxon>
    </lineage>
</organism>